<evidence type="ECO:0000313" key="3">
    <source>
        <dbReference type="Proteomes" id="UP000324897"/>
    </source>
</evidence>
<dbReference type="Gramene" id="TVU11780">
    <property type="protein sequence ID" value="TVU11780"/>
    <property type="gene ID" value="EJB05_45383"/>
</dbReference>
<reference evidence="2 3" key="1">
    <citation type="journal article" date="2019" name="Sci. Rep.">
        <title>A high-quality genome of Eragrostis curvula grass provides insights into Poaceae evolution and supports new strategies to enhance forage quality.</title>
        <authorList>
            <person name="Carballo J."/>
            <person name="Santos B.A.C.M."/>
            <person name="Zappacosta D."/>
            <person name="Garbus I."/>
            <person name="Selva J.P."/>
            <person name="Gallo C.A."/>
            <person name="Diaz A."/>
            <person name="Albertini E."/>
            <person name="Caccamo M."/>
            <person name="Echenique V."/>
        </authorList>
    </citation>
    <scope>NUCLEOTIDE SEQUENCE [LARGE SCALE GENOMIC DNA]</scope>
    <source>
        <strain evidence="3">cv. Victoria</strain>
        <tissue evidence="2">Leaf</tissue>
    </source>
</reference>
<comment type="caution">
    <text evidence="2">The sequence shown here is derived from an EMBL/GenBank/DDBJ whole genome shotgun (WGS) entry which is preliminary data.</text>
</comment>
<protein>
    <recommendedName>
        <fullName evidence="1">F-box/LRR-repeat protein 15/At3g58940/PEG3-like LRR domain-containing protein</fullName>
    </recommendedName>
</protein>
<dbReference type="InterPro" id="IPR055411">
    <property type="entry name" value="LRR_FXL15/At3g58940/PEG3-like"/>
</dbReference>
<feature type="domain" description="F-box/LRR-repeat protein 15/At3g58940/PEG3-like LRR" evidence="1">
    <location>
        <begin position="1"/>
        <end position="75"/>
    </location>
</feature>
<dbReference type="Pfam" id="PF24758">
    <property type="entry name" value="LRR_At5g56370"/>
    <property type="match status" value="1"/>
</dbReference>
<feature type="non-terminal residue" evidence="2">
    <location>
        <position position="1"/>
    </location>
</feature>
<organism evidence="2 3">
    <name type="scientific">Eragrostis curvula</name>
    <name type="common">weeping love grass</name>
    <dbReference type="NCBI Taxonomy" id="38414"/>
    <lineage>
        <taxon>Eukaryota</taxon>
        <taxon>Viridiplantae</taxon>
        <taxon>Streptophyta</taxon>
        <taxon>Embryophyta</taxon>
        <taxon>Tracheophyta</taxon>
        <taxon>Spermatophyta</taxon>
        <taxon>Magnoliopsida</taxon>
        <taxon>Liliopsida</taxon>
        <taxon>Poales</taxon>
        <taxon>Poaceae</taxon>
        <taxon>PACMAD clade</taxon>
        <taxon>Chloridoideae</taxon>
        <taxon>Eragrostideae</taxon>
        <taxon>Eragrostidinae</taxon>
        <taxon>Eragrostis</taxon>
    </lineage>
</organism>
<accession>A0A5J9TK72</accession>
<sequence>MIVHCPVLECLLLKKTYGFDSISINSSTLVSIGVSFLKKVELIVQDAPKLRRLLQLEQSTELKVSIRGRAKIYCAVSTVTLSSVLTSVSKG</sequence>
<proteinExistence type="predicted"/>
<dbReference type="AlphaFoldDB" id="A0A5J9TK72"/>
<evidence type="ECO:0000259" key="1">
    <source>
        <dbReference type="Pfam" id="PF24758"/>
    </source>
</evidence>
<dbReference type="EMBL" id="RWGY01000039">
    <property type="protein sequence ID" value="TVU11780.1"/>
    <property type="molecule type" value="Genomic_DNA"/>
</dbReference>
<dbReference type="Proteomes" id="UP000324897">
    <property type="component" value="Chromosome 3"/>
</dbReference>
<gene>
    <name evidence="2" type="ORF">EJB05_45383</name>
</gene>
<keyword evidence="3" id="KW-1185">Reference proteome</keyword>
<evidence type="ECO:0000313" key="2">
    <source>
        <dbReference type="EMBL" id="TVU11780.1"/>
    </source>
</evidence>
<name>A0A5J9TK72_9POAL</name>